<dbReference type="Pfam" id="PF07700">
    <property type="entry name" value="HNOB"/>
    <property type="match status" value="1"/>
</dbReference>
<dbReference type="AlphaFoldDB" id="A0A1N7L5J5"/>
<dbReference type="InterPro" id="IPR024096">
    <property type="entry name" value="NO_sig/Golgi_transp_ligand-bd"/>
</dbReference>
<keyword evidence="3" id="KW-1185">Reference proteome</keyword>
<dbReference type="RefSeq" id="WP_054340591.1">
    <property type="nucleotide sequence ID" value="NZ_FTOE01000003.1"/>
</dbReference>
<dbReference type="EMBL" id="FTOE01000003">
    <property type="protein sequence ID" value="SIS69122.1"/>
    <property type="molecule type" value="Genomic_DNA"/>
</dbReference>
<gene>
    <name evidence="2" type="ORF">SAMN05421760_103251</name>
</gene>
<dbReference type="PANTHER" id="PTHR45655">
    <property type="entry name" value="GUANYLATE CYCLASE SOLUBLE SUBUNIT BETA-2"/>
    <property type="match status" value="1"/>
</dbReference>
<organism evidence="2 3">
    <name type="scientific">Neptunomonas antarctica</name>
    <dbReference type="NCBI Taxonomy" id="619304"/>
    <lineage>
        <taxon>Bacteria</taxon>
        <taxon>Pseudomonadati</taxon>
        <taxon>Pseudomonadota</taxon>
        <taxon>Gammaproteobacteria</taxon>
        <taxon>Oceanospirillales</taxon>
        <taxon>Oceanospirillaceae</taxon>
        <taxon>Neptunomonas</taxon>
    </lineage>
</organism>
<dbReference type="GO" id="GO:0020037">
    <property type="term" value="F:heme binding"/>
    <property type="evidence" value="ECO:0007669"/>
    <property type="project" value="InterPro"/>
</dbReference>
<evidence type="ECO:0000313" key="2">
    <source>
        <dbReference type="EMBL" id="SIS69122.1"/>
    </source>
</evidence>
<dbReference type="InterPro" id="IPR038158">
    <property type="entry name" value="H-NOX_domain_sf"/>
</dbReference>
<dbReference type="SUPFAM" id="SSF111126">
    <property type="entry name" value="Ligand-binding domain in the NO signalling and Golgi transport"/>
    <property type="match status" value="1"/>
</dbReference>
<dbReference type="Proteomes" id="UP000185999">
    <property type="component" value="Unassembled WGS sequence"/>
</dbReference>
<dbReference type="PANTHER" id="PTHR45655:SF13">
    <property type="entry name" value="SOLUBLE GUANYLATE CYCLASE GCY-32-RELATED"/>
    <property type="match status" value="1"/>
</dbReference>
<evidence type="ECO:0000259" key="1">
    <source>
        <dbReference type="Pfam" id="PF07700"/>
    </source>
</evidence>
<dbReference type="InterPro" id="IPR011644">
    <property type="entry name" value="Heme_NO-bd"/>
</dbReference>
<protein>
    <submittedName>
        <fullName evidence="2">Haem-NO-binding</fullName>
    </submittedName>
</protein>
<dbReference type="STRING" id="619304.SAMN05421760_103251"/>
<dbReference type="OrthoDB" id="7266652at2"/>
<accession>A0A1N7L5J5</accession>
<proteinExistence type="predicted"/>
<reference evidence="3" key="1">
    <citation type="submission" date="2017-01" db="EMBL/GenBank/DDBJ databases">
        <authorList>
            <person name="Varghese N."/>
            <person name="Submissions S."/>
        </authorList>
    </citation>
    <scope>NUCLEOTIDE SEQUENCE [LARGE SCALE GENOMIC DNA]</scope>
    <source>
        <strain evidence="3">DSM 22306</strain>
    </source>
</reference>
<feature type="domain" description="Heme NO-binding" evidence="1">
    <location>
        <begin position="2"/>
        <end position="161"/>
    </location>
</feature>
<name>A0A1N7L5J5_9GAMM</name>
<evidence type="ECO:0000313" key="3">
    <source>
        <dbReference type="Proteomes" id="UP000185999"/>
    </source>
</evidence>
<sequence>MKGVIFNVLEEMVEENCGMAVWNDILNQELPEGGIYTAGESYPDEQLFNLVNAVCARTKLPMEKVVGNFGEFLFTQLAARHPVFLESPADLKSFLKSIDSVIHVEVRKLYDNPNLPSFKYSEPDPDLLIMQYRSPRKLCILAEGLIRGAAAHYGQSVEISHPICIHRGADWCDLHIRFLP</sequence>
<dbReference type="Gene3D" id="3.90.1520.10">
    <property type="entry name" value="H-NOX domain"/>
    <property type="match status" value="1"/>
</dbReference>